<dbReference type="PROSITE" id="PS00178">
    <property type="entry name" value="AA_TRNA_LIGASE_I"/>
    <property type="match status" value="1"/>
</dbReference>
<evidence type="ECO:0000256" key="1">
    <source>
        <dbReference type="ARBA" id="ARBA00022598"/>
    </source>
</evidence>
<dbReference type="EMBL" id="FR718580">
    <property type="protein sequence ID" value="CBX71308.1"/>
    <property type="molecule type" value="Genomic_DNA"/>
</dbReference>
<dbReference type="Pfam" id="PF00579">
    <property type="entry name" value="tRNA-synt_1b"/>
    <property type="match status" value="1"/>
</dbReference>
<evidence type="ECO:0000256" key="5">
    <source>
        <dbReference type="ARBA" id="ARBA00023146"/>
    </source>
</evidence>
<accession>F4MZQ0</accession>
<evidence type="ECO:0000256" key="2">
    <source>
        <dbReference type="ARBA" id="ARBA00022741"/>
    </source>
</evidence>
<dbReference type="InterPro" id="IPR002305">
    <property type="entry name" value="aa-tRNA-synth_Ic"/>
</dbReference>
<dbReference type="GO" id="GO:0004831">
    <property type="term" value="F:tyrosine-tRNA ligase activity"/>
    <property type="evidence" value="ECO:0007669"/>
    <property type="project" value="UniProtKB-EC"/>
</dbReference>
<dbReference type="Gene3D" id="3.40.50.620">
    <property type="entry name" value="HUPs"/>
    <property type="match status" value="1"/>
</dbReference>
<evidence type="ECO:0000313" key="7">
    <source>
        <dbReference type="EMBL" id="CBX71308.1"/>
    </source>
</evidence>
<evidence type="ECO:0000256" key="6">
    <source>
        <dbReference type="ARBA" id="ARBA00048248"/>
    </source>
</evidence>
<proteinExistence type="predicted"/>
<dbReference type="InterPro" id="IPR014729">
    <property type="entry name" value="Rossmann-like_a/b/a_fold"/>
</dbReference>
<keyword evidence="1 7" id="KW-0436">Ligase</keyword>
<evidence type="ECO:0000256" key="3">
    <source>
        <dbReference type="ARBA" id="ARBA00022840"/>
    </source>
</evidence>
<comment type="catalytic activity">
    <reaction evidence="6">
        <text>tRNA(Tyr) + L-tyrosine + ATP = L-tyrosyl-tRNA(Tyr) + AMP + diphosphate + H(+)</text>
        <dbReference type="Rhea" id="RHEA:10220"/>
        <dbReference type="Rhea" id="RHEA-COMP:9706"/>
        <dbReference type="Rhea" id="RHEA-COMP:9707"/>
        <dbReference type="ChEBI" id="CHEBI:15378"/>
        <dbReference type="ChEBI" id="CHEBI:30616"/>
        <dbReference type="ChEBI" id="CHEBI:33019"/>
        <dbReference type="ChEBI" id="CHEBI:58315"/>
        <dbReference type="ChEBI" id="CHEBI:78442"/>
        <dbReference type="ChEBI" id="CHEBI:78536"/>
        <dbReference type="ChEBI" id="CHEBI:456215"/>
        <dbReference type="EC" id="6.1.1.1"/>
    </reaction>
</comment>
<protein>
    <recommendedName>
        <fullName evidence="8">Tyrosine--tRNA ligase</fullName>
    </recommendedName>
</protein>
<keyword evidence="2" id="KW-0547">Nucleotide-binding</keyword>
<sequence>MTSSNLIKQLQERGLVAQVTDEDALAERLAQGPISLYCGFDPTADSLHLGHLVPLLCLKRFQLAGHRPGCFMWGGDRYDW</sequence>
<evidence type="ECO:0000256" key="4">
    <source>
        <dbReference type="ARBA" id="ARBA00022917"/>
    </source>
</evidence>
<dbReference type="GO" id="GO:0005829">
    <property type="term" value="C:cytosol"/>
    <property type="evidence" value="ECO:0007669"/>
    <property type="project" value="TreeGrafter"/>
</dbReference>
<keyword evidence="4" id="KW-0648">Protein biosynthesis</keyword>
<keyword evidence="3" id="KW-0067">ATP-binding</keyword>
<reference evidence="7" key="1">
    <citation type="journal article" date="2011" name="BMC Genomics">
        <title>Shotgun sequencing of Yersinia enterocolitica strain W22703 (biotype 2, serotype O:9): genomic evidence for oscillation between invertebrates and mammals.</title>
        <authorList>
            <person name="Fuchs T.M."/>
            <person name="Brandt K."/>
            <person name="Starke M."/>
            <person name="Rattei T."/>
        </authorList>
    </citation>
    <scope>NUCLEOTIDE SEQUENCE</scope>
</reference>
<evidence type="ECO:0008006" key="8">
    <source>
        <dbReference type="Google" id="ProtNLM"/>
    </source>
</evidence>
<dbReference type="PANTHER" id="PTHR11766">
    <property type="entry name" value="TYROSYL-TRNA SYNTHETASE"/>
    <property type="match status" value="1"/>
</dbReference>
<dbReference type="InterPro" id="IPR024088">
    <property type="entry name" value="Tyr-tRNA-ligase_bac-type"/>
</dbReference>
<dbReference type="SUPFAM" id="SSF52374">
    <property type="entry name" value="Nucleotidylyl transferase"/>
    <property type="match status" value="1"/>
</dbReference>
<dbReference type="GO" id="GO:0005524">
    <property type="term" value="F:ATP binding"/>
    <property type="evidence" value="ECO:0007669"/>
    <property type="project" value="UniProtKB-KW"/>
</dbReference>
<dbReference type="PANTHER" id="PTHR11766:SF0">
    <property type="entry name" value="TYROSINE--TRNA LIGASE, MITOCHONDRIAL"/>
    <property type="match status" value="1"/>
</dbReference>
<gene>
    <name evidence="7" type="ORF">YEW_BZ08530</name>
</gene>
<keyword evidence="5" id="KW-0030">Aminoacyl-tRNA synthetase</keyword>
<dbReference type="InterPro" id="IPR001412">
    <property type="entry name" value="aa-tRNA-synth_I_CS"/>
</dbReference>
<dbReference type="GO" id="GO:0006418">
    <property type="term" value="P:tRNA aminoacylation for protein translation"/>
    <property type="evidence" value="ECO:0007669"/>
    <property type="project" value="InterPro"/>
</dbReference>
<organism evidence="7">
    <name type="scientific">Yersinia enterocolitica W22703</name>
    <dbReference type="NCBI Taxonomy" id="913028"/>
    <lineage>
        <taxon>Bacteria</taxon>
        <taxon>Pseudomonadati</taxon>
        <taxon>Pseudomonadota</taxon>
        <taxon>Gammaproteobacteria</taxon>
        <taxon>Enterobacterales</taxon>
        <taxon>Yersiniaceae</taxon>
        <taxon>Yersinia</taxon>
    </lineage>
</organism>
<name>F4MZQ0_YEREN</name>
<dbReference type="AlphaFoldDB" id="F4MZQ0"/>